<dbReference type="Proteomes" id="UP000502259">
    <property type="component" value="Chromosome"/>
</dbReference>
<keyword evidence="2" id="KW-1185">Reference proteome</keyword>
<evidence type="ECO:0000313" key="2">
    <source>
        <dbReference type="Proteomes" id="UP000502259"/>
    </source>
</evidence>
<evidence type="ECO:0000313" key="1">
    <source>
        <dbReference type="EMBL" id="BCB06762.1"/>
    </source>
</evidence>
<sequence>MSNQATKLLWAAFLFVALVVMGQLSKGEAQEQSDWLISYCTDAAVWQAEEARGVPLNQRTGQPDYRGIAEEHCPGMRPAAPAVKSRERIVYSYPDYAQPPVQLVQF</sequence>
<dbReference type="AlphaFoldDB" id="A0A6F8TZZ2"/>
<dbReference type="EMBL" id="AP022843">
    <property type="protein sequence ID" value="BCB06762.1"/>
    <property type="molecule type" value="Genomic_DNA"/>
</dbReference>
<name>A0A6F8TZZ2_9GAMM</name>
<dbReference type="RefSeq" id="WP_172419970.1">
    <property type="nucleotide sequence ID" value="NZ_AP022843.1"/>
</dbReference>
<proteinExistence type="predicted"/>
<accession>A0A6F8TZZ2</accession>
<protein>
    <submittedName>
        <fullName evidence="1">Uncharacterized protein</fullName>
    </submittedName>
</protein>
<reference evidence="1 2" key="1">
    <citation type="submission" date="2020-03" db="EMBL/GenBank/DDBJ databases">
        <title>Complete Genome Sequence of Halomonas hydrothermalis Strain Slthf2, Halophilic Bacterium Isolated from Deep-Sea Hydrothermal-Vent Environments.</title>
        <authorList>
            <person name="Takeyama N."/>
            <person name="Huang M."/>
            <person name="Sato K."/>
            <person name="Galipon J."/>
            <person name="Arakawa K."/>
        </authorList>
    </citation>
    <scope>NUCLEOTIDE SEQUENCE [LARGE SCALE GENOMIC DNA]</scope>
    <source>
        <strain evidence="1 2">Slthf2</strain>
    </source>
</reference>
<organism evidence="1 2">
    <name type="scientific">Halomonas hydrothermalis</name>
    <dbReference type="NCBI Taxonomy" id="115561"/>
    <lineage>
        <taxon>Bacteria</taxon>
        <taxon>Pseudomonadati</taxon>
        <taxon>Pseudomonadota</taxon>
        <taxon>Gammaproteobacteria</taxon>
        <taxon>Oceanospirillales</taxon>
        <taxon>Halomonadaceae</taxon>
        <taxon>Halomonas</taxon>
    </lineage>
</organism>
<gene>
    <name evidence="1" type="ORF">HHSLTHF2_06520</name>
</gene>